<organism evidence="2 3">
    <name type="scientific">Phytophthora megakarya</name>
    <dbReference type="NCBI Taxonomy" id="4795"/>
    <lineage>
        <taxon>Eukaryota</taxon>
        <taxon>Sar</taxon>
        <taxon>Stramenopiles</taxon>
        <taxon>Oomycota</taxon>
        <taxon>Peronosporomycetes</taxon>
        <taxon>Peronosporales</taxon>
        <taxon>Peronosporaceae</taxon>
        <taxon>Phytophthora</taxon>
    </lineage>
</organism>
<reference evidence="3" key="1">
    <citation type="submission" date="2017-03" db="EMBL/GenBank/DDBJ databases">
        <title>Phytopthora megakarya and P. palmivora, two closely related causual agents of cacao black pod achieved similar genome size and gene model numbers by different mechanisms.</title>
        <authorList>
            <person name="Ali S."/>
            <person name="Shao J."/>
            <person name="Larry D.J."/>
            <person name="Kronmiller B."/>
            <person name="Shen D."/>
            <person name="Strem M.D."/>
            <person name="Melnick R.L."/>
            <person name="Guiltinan M.J."/>
            <person name="Tyler B.M."/>
            <person name="Meinhardt L.W."/>
            <person name="Bailey B.A."/>
        </authorList>
    </citation>
    <scope>NUCLEOTIDE SEQUENCE [LARGE SCALE GENOMIC DNA]</scope>
    <source>
        <strain evidence="3">zdho120</strain>
    </source>
</reference>
<dbReference type="Proteomes" id="UP000198211">
    <property type="component" value="Unassembled WGS sequence"/>
</dbReference>
<comment type="caution">
    <text evidence="2">The sequence shown here is derived from an EMBL/GenBank/DDBJ whole genome shotgun (WGS) entry which is preliminary data.</text>
</comment>
<name>A0A225WGS5_9STRA</name>
<sequence length="709" mass="79316">MDCLQARLAECGDPIETQHHQTGGRRGSTLFVDDQIDITSTEQGAQERAKITNVFTGKTGTGGIFGTSMAFMMYLTHGNEHFQAVSLNDGMDIPRQVQVVSPSERFKRLGIYQSGDDLWEATVSPVDIRFQRKPSVFNASGGLFSNFDTVWVPRLRYRMILGGAFRLSGHFDTFIRQVARSVLRLPHPSPRSIYYDQANGIGLLSCDMDAAMKPPLRCECEWKQPTTACSERSNDKPLISNYALLVTCAQSLGLDCSRKLNCVGKRKRKGAKRGNVDTLYAKWKTVLTTECSLMLRDPVEWVKVPVGIVPYQPRIGVEDWIVALALDTSGTEPILHHYELSHRDIAGGGVRSKDTVTFDMSELTYETSRNLKMSAFLARIILWTDTVDDGVHGVNDREILLKALKRSQLCYESTLESGRPIELATACSEFGRHRGAQWCGDCKKWHHPICLPVWNTSGNATGSRAQQRYLSYTWQTGSGEVTIQAGDGSVIQANTPAAHGGWAMQTVEGPAIMGQLYIQRQDITSTRCEMHGLLAGMQSQKPPPRHPMTTDEVSMTSTEEWTDALRRFYWRARILNTTSTNDGRKHVCCVILLIEIYKSLIWARTTVSGGRSVKIHAHRSGLISIISFRTKVFRSQVLVMMQPNEFIPQRGTGGIRMMNPQNYGHQWMRLQRSAGSMGYALDLLEFSVENSKSESANLKLDSSTLHWSS</sequence>
<accession>A0A225WGS5</accession>
<dbReference type="EMBL" id="NBNE01000932">
    <property type="protein sequence ID" value="OWZ16448.1"/>
    <property type="molecule type" value="Genomic_DNA"/>
</dbReference>
<proteinExistence type="predicted"/>
<keyword evidence="3" id="KW-1185">Reference proteome</keyword>
<feature type="region of interest" description="Disordered" evidence="1">
    <location>
        <begin position="536"/>
        <end position="556"/>
    </location>
</feature>
<evidence type="ECO:0000256" key="1">
    <source>
        <dbReference type="SAM" id="MobiDB-lite"/>
    </source>
</evidence>
<protein>
    <submittedName>
        <fullName evidence="2">Uncharacterized protein</fullName>
    </submittedName>
</protein>
<evidence type="ECO:0000313" key="2">
    <source>
        <dbReference type="EMBL" id="OWZ16448.1"/>
    </source>
</evidence>
<gene>
    <name evidence="2" type="ORF">PHMEG_0009758</name>
</gene>
<dbReference type="AlphaFoldDB" id="A0A225WGS5"/>
<evidence type="ECO:0000313" key="3">
    <source>
        <dbReference type="Proteomes" id="UP000198211"/>
    </source>
</evidence>